<dbReference type="InterPro" id="IPR035513">
    <property type="entry name" value="Invertase/methylesterase_inhib"/>
</dbReference>
<evidence type="ECO:0000256" key="1">
    <source>
        <dbReference type="ARBA" id="ARBA00022729"/>
    </source>
</evidence>
<dbReference type="EMBL" id="CM004395">
    <property type="protein sequence ID" value="OAY42356.1"/>
    <property type="molecule type" value="Genomic_DNA"/>
</dbReference>
<dbReference type="Gene3D" id="1.20.140.40">
    <property type="entry name" value="Invertase/pectin methylesterase inhibitor family protein"/>
    <property type="match status" value="1"/>
</dbReference>
<dbReference type="InterPro" id="IPR006501">
    <property type="entry name" value="Pectinesterase_inhib_dom"/>
</dbReference>
<gene>
    <name evidence="6" type="ORF">MANES_09G173500v8</name>
</gene>
<dbReference type="GO" id="GO:0009827">
    <property type="term" value="P:plant-type cell wall modification"/>
    <property type="evidence" value="ECO:0000318"/>
    <property type="project" value="GO_Central"/>
</dbReference>
<feature type="domain" description="Pectinesterase inhibitor" evidence="5">
    <location>
        <begin position="23"/>
        <end position="168"/>
    </location>
</feature>
<dbReference type="NCBIfam" id="TIGR01614">
    <property type="entry name" value="PME_inhib"/>
    <property type="match status" value="1"/>
</dbReference>
<evidence type="ECO:0000256" key="2">
    <source>
        <dbReference type="ARBA" id="ARBA00023157"/>
    </source>
</evidence>
<reference evidence="7" key="1">
    <citation type="journal article" date="2016" name="Nat. Biotechnol.">
        <title>Sequencing wild and cultivated cassava and related species reveals extensive interspecific hybridization and genetic diversity.</title>
        <authorList>
            <person name="Bredeson J.V."/>
            <person name="Lyons J.B."/>
            <person name="Prochnik S.E."/>
            <person name="Wu G.A."/>
            <person name="Ha C.M."/>
            <person name="Edsinger-Gonzales E."/>
            <person name="Grimwood J."/>
            <person name="Schmutz J."/>
            <person name="Rabbi I.Y."/>
            <person name="Egesi C."/>
            <person name="Nauluvula P."/>
            <person name="Lebot V."/>
            <person name="Ndunguru J."/>
            <person name="Mkamilo G."/>
            <person name="Bart R.S."/>
            <person name="Setter T.L."/>
            <person name="Gleadow R.M."/>
            <person name="Kulakow P."/>
            <person name="Ferguson M.E."/>
            <person name="Rounsley S."/>
            <person name="Rokhsar D.S."/>
        </authorList>
    </citation>
    <scope>NUCLEOTIDE SEQUENCE [LARGE SCALE GENOMIC DNA]</scope>
    <source>
        <strain evidence="7">cv. AM560-2</strain>
    </source>
</reference>
<dbReference type="Gramene" id="Manes.09G173500.1.v8.1">
    <property type="protein sequence ID" value="Manes.09G173500.1.v8.1.CDS.1"/>
    <property type="gene ID" value="Manes.09G173500.v8.1"/>
</dbReference>
<dbReference type="AlphaFoldDB" id="A0A2C9VBP0"/>
<dbReference type="Pfam" id="PF04043">
    <property type="entry name" value="PMEI"/>
    <property type="match status" value="1"/>
</dbReference>
<dbReference type="PANTHER" id="PTHR35357">
    <property type="entry name" value="OS02G0537100 PROTEIN"/>
    <property type="match status" value="1"/>
</dbReference>
<evidence type="ECO:0000256" key="4">
    <source>
        <dbReference type="SAM" id="SignalP"/>
    </source>
</evidence>
<dbReference type="STRING" id="3983.A0A2C9VBP0"/>
<evidence type="ECO:0000256" key="3">
    <source>
        <dbReference type="ARBA" id="ARBA00038471"/>
    </source>
</evidence>
<dbReference type="GO" id="GO:0004857">
    <property type="term" value="F:enzyme inhibitor activity"/>
    <property type="evidence" value="ECO:0000318"/>
    <property type="project" value="GO_Central"/>
</dbReference>
<keyword evidence="7" id="KW-1185">Reference proteome</keyword>
<evidence type="ECO:0000313" key="6">
    <source>
        <dbReference type="EMBL" id="OAY42356.1"/>
    </source>
</evidence>
<dbReference type="SUPFAM" id="SSF101148">
    <property type="entry name" value="Plant invertase/pectin methylesterase inhibitor"/>
    <property type="match status" value="1"/>
</dbReference>
<keyword evidence="2" id="KW-1015">Disulfide bond</keyword>
<protein>
    <recommendedName>
        <fullName evidence="5">Pectinesterase inhibitor domain-containing protein</fullName>
    </recommendedName>
</protein>
<proteinExistence type="inferred from homology"/>
<dbReference type="PANTHER" id="PTHR35357:SF8">
    <property type="entry name" value="OS01G0111000 PROTEIN"/>
    <property type="match status" value="1"/>
</dbReference>
<keyword evidence="1 4" id="KW-0732">Signal</keyword>
<name>A0A2C9VBP0_MANES</name>
<feature type="signal peptide" evidence="4">
    <location>
        <begin position="1"/>
        <end position="18"/>
    </location>
</feature>
<evidence type="ECO:0000313" key="7">
    <source>
        <dbReference type="Proteomes" id="UP000091857"/>
    </source>
</evidence>
<dbReference type="SMART" id="SM00856">
    <property type="entry name" value="PMEI"/>
    <property type="match status" value="1"/>
</dbReference>
<dbReference type="OMA" id="RIEWFLK"/>
<accession>A0A2C9VBP0</accession>
<dbReference type="GO" id="GO:0009505">
    <property type="term" value="C:plant-type cell wall"/>
    <property type="evidence" value="ECO:0000318"/>
    <property type="project" value="GO_Central"/>
</dbReference>
<evidence type="ECO:0000259" key="5">
    <source>
        <dbReference type="SMART" id="SM00856"/>
    </source>
</evidence>
<sequence>MSFSNYYFFFFFFFIVLAIPTHQISYLVTNTCEKTSFLDLCISVLGSAPETDVKDVQDLAKFALKMASLNGTAMHMQISSLLNTSSDEFIKQCLSDCSEIYIDATDQLEDSMVALDFKAFKDINTWVNAAITGSETCENGFKEEKGIVSPLSDLNLKFSQLCEISLAIVKILATS</sequence>
<dbReference type="OrthoDB" id="1899334at2759"/>
<dbReference type="Proteomes" id="UP000091857">
    <property type="component" value="Chromosome 9"/>
</dbReference>
<feature type="chain" id="PRO_5012677445" description="Pectinesterase inhibitor domain-containing protein" evidence="4">
    <location>
        <begin position="19"/>
        <end position="175"/>
    </location>
</feature>
<dbReference type="CDD" id="cd15801">
    <property type="entry name" value="PMEI-like_1"/>
    <property type="match status" value="1"/>
</dbReference>
<comment type="similarity">
    <text evidence="3">Belongs to the PMEI family.</text>
</comment>
<organism evidence="6 7">
    <name type="scientific">Manihot esculenta</name>
    <name type="common">Cassava</name>
    <name type="synonym">Jatropha manihot</name>
    <dbReference type="NCBI Taxonomy" id="3983"/>
    <lineage>
        <taxon>Eukaryota</taxon>
        <taxon>Viridiplantae</taxon>
        <taxon>Streptophyta</taxon>
        <taxon>Embryophyta</taxon>
        <taxon>Tracheophyta</taxon>
        <taxon>Spermatophyta</taxon>
        <taxon>Magnoliopsida</taxon>
        <taxon>eudicotyledons</taxon>
        <taxon>Gunneridae</taxon>
        <taxon>Pentapetalae</taxon>
        <taxon>rosids</taxon>
        <taxon>fabids</taxon>
        <taxon>Malpighiales</taxon>
        <taxon>Euphorbiaceae</taxon>
        <taxon>Crotonoideae</taxon>
        <taxon>Manihoteae</taxon>
        <taxon>Manihot</taxon>
    </lineage>
</organism>
<comment type="caution">
    <text evidence="6">The sequence shown here is derived from an EMBL/GenBank/DDBJ whole genome shotgun (WGS) entry which is preliminary data.</text>
</comment>